<keyword evidence="2" id="KW-1185">Reference proteome</keyword>
<gene>
    <name evidence="1" type="ORF">MTCD1_02778</name>
</gene>
<reference evidence="1 2" key="1">
    <citation type="submission" date="2017-06" db="EMBL/GenBank/DDBJ databases">
        <title>Whole Genome Sequences of Colwellia marinimaniae MTCD1.</title>
        <authorList>
            <person name="Kusumoto H."/>
            <person name="Inoue M."/>
            <person name="Tanikawa K."/>
            <person name="Maeji H."/>
            <person name="Cameron J.H."/>
            <person name="Bartlett D.H."/>
        </authorList>
    </citation>
    <scope>NUCLEOTIDE SEQUENCE [LARGE SCALE GENOMIC DNA]</scope>
    <source>
        <strain evidence="1 2">MTCD1</strain>
    </source>
</reference>
<organism evidence="1 2">
    <name type="scientific">Colwellia marinimaniae</name>
    <dbReference type="NCBI Taxonomy" id="1513592"/>
    <lineage>
        <taxon>Bacteria</taxon>
        <taxon>Pseudomonadati</taxon>
        <taxon>Pseudomonadota</taxon>
        <taxon>Gammaproteobacteria</taxon>
        <taxon>Alteromonadales</taxon>
        <taxon>Colwelliaceae</taxon>
        <taxon>Colwellia</taxon>
    </lineage>
</organism>
<dbReference type="EMBL" id="BDQM01000026">
    <property type="protein sequence ID" value="GAW97152.1"/>
    <property type="molecule type" value="Genomic_DNA"/>
</dbReference>
<sequence length="350" mass="39064">MKNTQFLKRMVVMSIVVVTVWLFWPSMPQQQIMVNDALMKRLPIEAINLPAAAVQKKTTLALTPEKITLSDSATLVAKVYAATLKFPIYSQPLTDKDFDRLQPNHFNPQSIPVDDAGSQVTAALSQYRYTYPEPVFATLTGVNIDNAELQLVDIATGKVLLTSKFEQDEDNWYAQFEGRRNLPRQLQVTITALINGKYITIALALKYVDSIATLEGFNAPFHQDADMVLSANLTTREQGLYRIRANLFDANNQPIAHLVAKEKLSKGSSHINLKVHQSVLKGKQAPFYLATFSIELMSPAAGKPTKYGNSAIKKYEIKDFAISSLSDIPYQPSAQEQQRLQLLQNMAAGR</sequence>
<protein>
    <submittedName>
        <fullName evidence="1">Uncharacterized protein</fullName>
    </submittedName>
</protein>
<dbReference type="Proteomes" id="UP000197068">
    <property type="component" value="Unassembled WGS sequence"/>
</dbReference>
<accession>A0ABQ0MXP6</accession>
<proteinExistence type="predicted"/>
<dbReference type="RefSeq" id="WP_057179734.1">
    <property type="nucleotide sequence ID" value="NZ_BDQM01000026.1"/>
</dbReference>
<evidence type="ECO:0000313" key="2">
    <source>
        <dbReference type="Proteomes" id="UP000197068"/>
    </source>
</evidence>
<name>A0ABQ0MXP6_9GAMM</name>
<evidence type="ECO:0000313" key="1">
    <source>
        <dbReference type="EMBL" id="GAW97152.1"/>
    </source>
</evidence>
<comment type="caution">
    <text evidence="1">The sequence shown here is derived from an EMBL/GenBank/DDBJ whole genome shotgun (WGS) entry which is preliminary data.</text>
</comment>